<proteinExistence type="inferred from homology"/>
<dbReference type="PROSITE" id="PS00061">
    <property type="entry name" value="ADH_SHORT"/>
    <property type="match status" value="1"/>
</dbReference>
<dbReference type="GO" id="GO:0016491">
    <property type="term" value="F:oxidoreductase activity"/>
    <property type="evidence" value="ECO:0007669"/>
    <property type="project" value="UniProtKB-KW"/>
</dbReference>
<keyword evidence="3" id="KW-0560">Oxidoreductase</keyword>
<accession>A0A4R6J007</accession>
<evidence type="ECO:0000313" key="4">
    <source>
        <dbReference type="EMBL" id="TDO28509.1"/>
    </source>
</evidence>
<dbReference type="OrthoDB" id="9808814at2"/>
<name>A0A4R6J007_9BACT</name>
<comment type="subcellular location">
    <subcellularLocation>
        <location evidence="1">Endoplasmic reticulum</location>
    </subcellularLocation>
</comment>
<evidence type="ECO:0000256" key="3">
    <source>
        <dbReference type="ARBA" id="ARBA00023002"/>
    </source>
</evidence>
<evidence type="ECO:0000313" key="5">
    <source>
        <dbReference type="Proteomes" id="UP000295741"/>
    </source>
</evidence>
<dbReference type="PRINTS" id="PR00081">
    <property type="entry name" value="GDHRDH"/>
</dbReference>
<dbReference type="SUPFAM" id="SSF51735">
    <property type="entry name" value="NAD(P)-binding Rossmann-fold domains"/>
    <property type="match status" value="1"/>
</dbReference>
<reference evidence="4 5" key="1">
    <citation type="submission" date="2019-03" db="EMBL/GenBank/DDBJ databases">
        <title>Genomic Encyclopedia of Archaeal and Bacterial Type Strains, Phase II (KMG-II): from individual species to whole genera.</title>
        <authorList>
            <person name="Goeker M."/>
        </authorList>
    </citation>
    <scope>NUCLEOTIDE SEQUENCE [LARGE SCALE GENOMIC DNA]</scope>
    <source>
        <strain evidence="4 5">DSM 28323</strain>
    </source>
</reference>
<dbReference type="Gene3D" id="3.40.50.720">
    <property type="entry name" value="NAD(P)-binding Rossmann-like Domain"/>
    <property type="match status" value="1"/>
</dbReference>
<dbReference type="RefSeq" id="WP_133473075.1">
    <property type="nucleotide sequence ID" value="NZ_SNWP01000010.1"/>
</dbReference>
<evidence type="ECO:0000256" key="2">
    <source>
        <dbReference type="ARBA" id="ARBA00006484"/>
    </source>
</evidence>
<evidence type="ECO:0008006" key="6">
    <source>
        <dbReference type="Google" id="ProtNLM"/>
    </source>
</evidence>
<dbReference type="InterPro" id="IPR002347">
    <property type="entry name" value="SDR_fam"/>
</dbReference>
<protein>
    <recommendedName>
        <fullName evidence="6">Short-subunit dehydrogenase</fullName>
    </recommendedName>
</protein>
<organism evidence="4 5">
    <name type="scientific">Sediminibacterium goheungense</name>
    <dbReference type="NCBI Taxonomy" id="1086393"/>
    <lineage>
        <taxon>Bacteria</taxon>
        <taxon>Pseudomonadati</taxon>
        <taxon>Bacteroidota</taxon>
        <taxon>Chitinophagia</taxon>
        <taxon>Chitinophagales</taxon>
        <taxon>Chitinophagaceae</taxon>
        <taxon>Sediminibacterium</taxon>
    </lineage>
</organism>
<dbReference type="Proteomes" id="UP000295741">
    <property type="component" value="Unassembled WGS sequence"/>
</dbReference>
<comment type="similarity">
    <text evidence="2">Belongs to the short-chain dehydrogenases/reductases (SDR) family.</text>
</comment>
<gene>
    <name evidence="4" type="ORF">BC659_0575</name>
</gene>
<dbReference type="PIRSF" id="PIRSF000126">
    <property type="entry name" value="11-beta-HSD1"/>
    <property type="match status" value="1"/>
</dbReference>
<dbReference type="InterPro" id="IPR020904">
    <property type="entry name" value="Sc_DH/Rdtase_CS"/>
</dbReference>
<dbReference type="Pfam" id="PF00106">
    <property type="entry name" value="adh_short"/>
    <property type="match status" value="1"/>
</dbReference>
<evidence type="ECO:0000256" key="1">
    <source>
        <dbReference type="ARBA" id="ARBA00004240"/>
    </source>
</evidence>
<dbReference type="InterPro" id="IPR036291">
    <property type="entry name" value="NAD(P)-bd_dom_sf"/>
</dbReference>
<dbReference type="AlphaFoldDB" id="A0A4R6J007"/>
<keyword evidence="5" id="KW-1185">Reference proteome</keyword>
<sequence>MLTIAEKQKIKTKYGPWALVTGASSGIGLELAIQLASAGFNLILCARNVQRLQNAESQVRGRYNVETKLVAADMSDQIAIDHLIQSVQNLDIGLVILSAGYGTSGLFKDVSLHTEINMLRVNCESVLSLTHYFTQRFLSRGKGGIILLSSIVAFQGVPYAAHYAATKAYIQSLGEALAVELKPLGIDVLSAAPGPVLTGFGDRANMTMGRSLRPSDISVPILRALGKKNTVLPGTLTRILMFGLGMVPRRKKVLIMKKVMAGMANP</sequence>
<comment type="caution">
    <text evidence="4">The sequence shown here is derived from an EMBL/GenBank/DDBJ whole genome shotgun (WGS) entry which is preliminary data.</text>
</comment>
<dbReference type="InterPro" id="IPR051019">
    <property type="entry name" value="VLCFA-Steroid_DH"/>
</dbReference>
<dbReference type="EMBL" id="SNWP01000010">
    <property type="protein sequence ID" value="TDO28509.1"/>
    <property type="molecule type" value="Genomic_DNA"/>
</dbReference>
<dbReference type="PANTHER" id="PTHR43899">
    <property type="entry name" value="RH59310P"/>
    <property type="match status" value="1"/>
</dbReference>
<dbReference type="PANTHER" id="PTHR43899:SF13">
    <property type="entry name" value="RH59310P"/>
    <property type="match status" value="1"/>
</dbReference>